<evidence type="ECO:0000313" key="10">
    <source>
        <dbReference type="EMBL" id="OWM79259.1"/>
    </source>
</evidence>
<dbReference type="AlphaFoldDB" id="A0A218X3G5"/>
<dbReference type="Pfam" id="PF00023">
    <property type="entry name" value="Ank"/>
    <property type="match status" value="1"/>
</dbReference>
<reference evidence="10" key="2">
    <citation type="submission" date="2017-06" db="EMBL/GenBank/DDBJ databases">
        <title>The pomegranate genome and the genomics of punicalagin biosynthesis.</title>
        <authorList>
            <person name="Xu C."/>
        </authorList>
    </citation>
    <scope>NUCLEOTIDE SEQUENCE [LARGE SCALE GENOMIC DNA]</scope>
    <source>
        <tissue evidence="10">Fresh leaf</tissue>
    </source>
</reference>
<gene>
    <name evidence="13" type="primary">LOC116195288</name>
    <name evidence="10" type="ORF">CDL15_Pgr003431</name>
</gene>
<dbReference type="PROSITE" id="PS50088">
    <property type="entry name" value="ANK_REPEAT"/>
    <property type="match status" value="4"/>
</dbReference>
<reference evidence="13" key="4">
    <citation type="submission" date="2025-04" db="UniProtKB">
        <authorList>
            <consortium name="RefSeq"/>
        </authorList>
    </citation>
    <scope>IDENTIFICATION</scope>
    <source>
        <tissue evidence="13">Leaf</tissue>
    </source>
</reference>
<sequence>MSDIIDGRIGPVLPEYRSIQAAGLYEAAIRGSVPTLDALLKRHGRVILHRVSLTPFAETPLHLAALMGHLEFSQRLLALRPELASEQDSEKCTPLHLAAANGHNPVVKELLEASEGKACLLQDQEGRVPLHLAAMRGWVSVVRELLNSTHAQESVKKKVDDGDSVLHLCVKYNHLDVLKVILGSISGIDGEVLKMTDSRGNTALHLAVMLKQRETVRFLLELPRVRTEVINITNGMDFTVLDILNHSPRDFRNLEIGEILAAARAKAGAAVETDVLRPRLTRGAVKSDVDGAVEVPAEAQAQVPKAWKTRVWHFVKQIMDYRGDWMNDTRGSLMMVASIIATITFQAAIAPPGGVWQNDTIEASRGPCGKENIVCVAGNAVLAYYYPDKYYIFMRWNMISFIGSLMVLFLLISGFPLSNKFCLWLLSLAMCATVTSLGYTFFKAMWLVVPDHLIPQYDGLKYDVYCVWAVMTGIVGLFLFIRMCYWLRRFKYKAAWRRLLRLGPSTSKLVVDSCAHWKTHPADTSSRC</sequence>
<feature type="domain" description="PGG" evidence="9">
    <location>
        <begin position="324"/>
        <end position="447"/>
    </location>
</feature>
<accession>A0A218X3G5</accession>
<dbReference type="SMART" id="SM00248">
    <property type="entry name" value="ANK"/>
    <property type="match status" value="5"/>
</dbReference>
<dbReference type="EMBL" id="MTKT01002492">
    <property type="protein sequence ID" value="OWM79259.1"/>
    <property type="molecule type" value="Genomic_DNA"/>
</dbReference>
<organism evidence="10 11">
    <name type="scientific">Punica granatum</name>
    <name type="common">Pomegranate</name>
    <dbReference type="NCBI Taxonomy" id="22663"/>
    <lineage>
        <taxon>Eukaryota</taxon>
        <taxon>Viridiplantae</taxon>
        <taxon>Streptophyta</taxon>
        <taxon>Embryophyta</taxon>
        <taxon>Tracheophyta</taxon>
        <taxon>Spermatophyta</taxon>
        <taxon>Magnoliopsida</taxon>
        <taxon>eudicotyledons</taxon>
        <taxon>Gunneridae</taxon>
        <taxon>Pentapetalae</taxon>
        <taxon>rosids</taxon>
        <taxon>malvids</taxon>
        <taxon>Myrtales</taxon>
        <taxon>Lythraceae</taxon>
        <taxon>Punica</taxon>
    </lineage>
</organism>
<keyword evidence="4 8" id="KW-1133">Transmembrane helix</keyword>
<dbReference type="GeneID" id="116195288"/>
<evidence type="ECO:0000256" key="1">
    <source>
        <dbReference type="ARBA" id="ARBA00004141"/>
    </source>
</evidence>
<feature type="transmembrane region" description="Helical" evidence="8">
    <location>
        <begin position="331"/>
        <end position="349"/>
    </location>
</feature>
<dbReference type="Proteomes" id="UP000515151">
    <property type="component" value="Chromosome 2"/>
</dbReference>
<feature type="repeat" description="ANK" evidence="7">
    <location>
        <begin position="56"/>
        <end position="88"/>
    </location>
</feature>
<keyword evidence="12" id="KW-1185">Reference proteome</keyword>
<evidence type="ECO:0000256" key="2">
    <source>
        <dbReference type="ARBA" id="ARBA00022692"/>
    </source>
</evidence>
<dbReference type="RefSeq" id="XP_031380224.1">
    <property type="nucleotide sequence ID" value="XM_031524364.1"/>
</dbReference>
<dbReference type="PANTHER" id="PTHR24186">
    <property type="entry name" value="PROTEIN PHOSPHATASE 1 REGULATORY SUBUNIT"/>
    <property type="match status" value="1"/>
</dbReference>
<evidence type="ECO:0000313" key="11">
    <source>
        <dbReference type="Proteomes" id="UP000197138"/>
    </source>
</evidence>
<reference evidence="12" key="3">
    <citation type="journal article" date="2020" name="Plant Biotechnol. J.">
        <title>The pomegranate (Punica granatum L.) draft genome dissects genetic divergence between soft- and hard-seeded cultivars.</title>
        <authorList>
            <person name="Luo X."/>
            <person name="Li H."/>
            <person name="Wu Z."/>
            <person name="Yao W."/>
            <person name="Zhao P."/>
            <person name="Cao D."/>
            <person name="Yu H."/>
            <person name="Li K."/>
            <person name="Poudel K."/>
            <person name="Zhao D."/>
            <person name="Zhang F."/>
            <person name="Xia X."/>
            <person name="Chen L."/>
            <person name="Wang Q."/>
            <person name="Jing D."/>
            <person name="Cao S."/>
        </authorList>
    </citation>
    <scope>NUCLEOTIDE SEQUENCE [LARGE SCALE GENOMIC DNA]</scope>
</reference>
<feature type="repeat" description="ANK" evidence="7">
    <location>
        <begin position="90"/>
        <end position="112"/>
    </location>
</feature>
<evidence type="ECO:0000256" key="7">
    <source>
        <dbReference type="PROSITE-ProRule" id="PRU00023"/>
    </source>
</evidence>
<dbReference type="Proteomes" id="UP000197138">
    <property type="component" value="Unassembled WGS sequence"/>
</dbReference>
<evidence type="ECO:0000256" key="5">
    <source>
        <dbReference type="ARBA" id="ARBA00023043"/>
    </source>
</evidence>
<keyword evidence="3" id="KW-0677">Repeat</keyword>
<dbReference type="PROSITE" id="PS50297">
    <property type="entry name" value="ANK_REP_REGION"/>
    <property type="match status" value="3"/>
</dbReference>
<dbReference type="SUPFAM" id="SSF48403">
    <property type="entry name" value="Ankyrin repeat"/>
    <property type="match status" value="1"/>
</dbReference>
<reference evidence="11" key="1">
    <citation type="journal article" date="2017" name="Plant J.">
        <title>The pomegranate (Punica granatum L.) genome and the genomics of punicalagin biosynthesis.</title>
        <authorList>
            <person name="Qin G."/>
            <person name="Xu C."/>
            <person name="Ming R."/>
            <person name="Tang H."/>
            <person name="Guyot R."/>
            <person name="Kramer E.M."/>
            <person name="Hu Y."/>
            <person name="Yi X."/>
            <person name="Qi Y."/>
            <person name="Xu X."/>
            <person name="Gao Z."/>
            <person name="Pan H."/>
            <person name="Jian J."/>
            <person name="Tian Y."/>
            <person name="Yue Z."/>
            <person name="Xu Y."/>
        </authorList>
    </citation>
    <scope>NUCLEOTIDE SEQUENCE [LARGE SCALE GENOMIC DNA]</scope>
    <source>
        <strain evidence="11">cv. Dabenzi</strain>
    </source>
</reference>
<proteinExistence type="predicted"/>
<comment type="subcellular location">
    <subcellularLocation>
        <location evidence="1">Membrane</location>
        <topology evidence="1">Multi-pass membrane protein</topology>
    </subcellularLocation>
</comment>
<dbReference type="InterPro" id="IPR002110">
    <property type="entry name" value="Ankyrin_rpt"/>
</dbReference>
<dbReference type="OrthoDB" id="1585477at2759"/>
<dbReference type="GO" id="GO:0005886">
    <property type="term" value="C:plasma membrane"/>
    <property type="evidence" value="ECO:0007669"/>
    <property type="project" value="TreeGrafter"/>
</dbReference>
<name>A0A218X3G5_PUNGR</name>
<evidence type="ECO:0000313" key="13">
    <source>
        <dbReference type="RefSeq" id="XP_031380224.1"/>
    </source>
</evidence>
<protein>
    <submittedName>
        <fullName evidence="13">Ankyrin repeat-containing protein BDA1-like</fullName>
    </submittedName>
</protein>
<feature type="transmembrane region" description="Helical" evidence="8">
    <location>
        <begin position="390"/>
        <end position="411"/>
    </location>
</feature>
<evidence type="ECO:0000256" key="3">
    <source>
        <dbReference type="ARBA" id="ARBA00022737"/>
    </source>
</evidence>
<keyword evidence="2 8" id="KW-0812">Transmembrane</keyword>
<dbReference type="Pfam" id="PF12796">
    <property type="entry name" value="Ank_2"/>
    <property type="match status" value="2"/>
</dbReference>
<evidence type="ECO:0000256" key="8">
    <source>
        <dbReference type="SAM" id="Phobius"/>
    </source>
</evidence>
<evidence type="ECO:0000259" key="9">
    <source>
        <dbReference type="Pfam" id="PF13962"/>
    </source>
</evidence>
<dbReference type="InterPro" id="IPR036770">
    <property type="entry name" value="Ankyrin_rpt-contain_sf"/>
</dbReference>
<evidence type="ECO:0000256" key="6">
    <source>
        <dbReference type="ARBA" id="ARBA00023136"/>
    </source>
</evidence>
<feature type="repeat" description="ANK" evidence="7">
    <location>
        <begin position="125"/>
        <end position="147"/>
    </location>
</feature>
<evidence type="ECO:0000313" key="12">
    <source>
        <dbReference type="Proteomes" id="UP000515151"/>
    </source>
</evidence>
<dbReference type="Pfam" id="PF13962">
    <property type="entry name" value="PGG"/>
    <property type="match status" value="1"/>
</dbReference>
<keyword evidence="6 8" id="KW-0472">Membrane</keyword>
<evidence type="ECO:0000256" key="4">
    <source>
        <dbReference type="ARBA" id="ARBA00022989"/>
    </source>
</evidence>
<feature type="transmembrane region" description="Helical" evidence="8">
    <location>
        <begin position="462"/>
        <end position="487"/>
    </location>
</feature>
<dbReference type="PANTHER" id="PTHR24186:SF37">
    <property type="entry name" value="PGG DOMAIN-CONTAINING PROTEIN"/>
    <property type="match status" value="1"/>
</dbReference>
<keyword evidence="5 7" id="KW-0040">ANK repeat</keyword>
<dbReference type="InterPro" id="IPR026961">
    <property type="entry name" value="PGG_dom"/>
</dbReference>
<feature type="repeat" description="ANK" evidence="7">
    <location>
        <begin position="199"/>
        <end position="221"/>
    </location>
</feature>
<dbReference type="Gene3D" id="1.25.40.20">
    <property type="entry name" value="Ankyrin repeat-containing domain"/>
    <property type="match status" value="1"/>
</dbReference>
<feature type="transmembrane region" description="Helical" evidence="8">
    <location>
        <begin position="423"/>
        <end position="442"/>
    </location>
</feature>